<evidence type="ECO:0000256" key="2">
    <source>
        <dbReference type="PROSITE-ProRule" id="PRU00047"/>
    </source>
</evidence>
<dbReference type="PANTHER" id="PTHR48025">
    <property type="entry name" value="OS02G0815200 PROTEIN"/>
    <property type="match status" value="1"/>
</dbReference>
<organism evidence="7 8">
    <name type="scientific">Artemia franciscana</name>
    <name type="common">Brine shrimp</name>
    <name type="synonym">Artemia sanfranciscana</name>
    <dbReference type="NCBI Taxonomy" id="6661"/>
    <lineage>
        <taxon>Eukaryota</taxon>
        <taxon>Metazoa</taxon>
        <taxon>Ecdysozoa</taxon>
        <taxon>Arthropoda</taxon>
        <taxon>Crustacea</taxon>
        <taxon>Branchiopoda</taxon>
        <taxon>Anostraca</taxon>
        <taxon>Artemiidae</taxon>
        <taxon>Artemia</taxon>
    </lineage>
</organism>
<name>A0AA88LL56_ARTSF</name>
<dbReference type="Pfam" id="PF00098">
    <property type="entry name" value="zf-CCHC"/>
    <property type="match status" value="1"/>
</dbReference>
<dbReference type="CDD" id="cd12343">
    <property type="entry name" value="RRM1_2_CoAA_like"/>
    <property type="match status" value="1"/>
</dbReference>
<dbReference type="InterPro" id="IPR001878">
    <property type="entry name" value="Znf_CCHC"/>
</dbReference>
<proteinExistence type="predicted"/>
<keyword evidence="1 3" id="KW-0694">RNA-binding</keyword>
<evidence type="ECO:0000256" key="4">
    <source>
        <dbReference type="SAM" id="MobiDB-lite"/>
    </source>
</evidence>
<feature type="domain" description="RRM" evidence="5">
    <location>
        <begin position="10"/>
        <end position="80"/>
    </location>
</feature>
<feature type="non-terminal residue" evidence="7">
    <location>
        <position position="322"/>
    </location>
</feature>
<evidence type="ECO:0000256" key="3">
    <source>
        <dbReference type="PROSITE-ProRule" id="PRU00176"/>
    </source>
</evidence>
<feature type="domain" description="RRM" evidence="5">
    <location>
        <begin position="88"/>
        <end position="158"/>
    </location>
</feature>
<dbReference type="PROSITE" id="PS50158">
    <property type="entry name" value="ZF_CCHC"/>
    <property type="match status" value="1"/>
</dbReference>
<protein>
    <submittedName>
        <fullName evidence="7">Uncharacterized protein</fullName>
    </submittedName>
</protein>
<dbReference type="AlphaFoldDB" id="A0AA88LL56"/>
<keyword evidence="2" id="KW-0479">Metal-binding</keyword>
<dbReference type="EMBL" id="JAVRJZ010000002">
    <property type="protein sequence ID" value="KAK2726135.1"/>
    <property type="molecule type" value="Genomic_DNA"/>
</dbReference>
<feature type="region of interest" description="Disordered" evidence="4">
    <location>
        <begin position="262"/>
        <end position="322"/>
    </location>
</feature>
<dbReference type="GO" id="GO:0008270">
    <property type="term" value="F:zinc ion binding"/>
    <property type="evidence" value="ECO:0007669"/>
    <property type="project" value="UniProtKB-KW"/>
</dbReference>
<dbReference type="SUPFAM" id="SSF54928">
    <property type="entry name" value="RNA-binding domain, RBD"/>
    <property type="match status" value="2"/>
</dbReference>
<accession>A0AA88LL56</accession>
<feature type="domain" description="CCHC-type" evidence="6">
    <location>
        <begin position="172"/>
        <end position="186"/>
    </location>
</feature>
<keyword evidence="2" id="KW-0862">Zinc</keyword>
<evidence type="ECO:0000256" key="1">
    <source>
        <dbReference type="ARBA" id="ARBA00022884"/>
    </source>
</evidence>
<dbReference type="InterPro" id="IPR050502">
    <property type="entry name" value="Euk_RNA-bind_prot"/>
</dbReference>
<comment type="caution">
    <text evidence="7">The sequence shown here is derived from an EMBL/GenBank/DDBJ whole genome shotgun (WGS) entry which is preliminary data.</text>
</comment>
<dbReference type="Proteomes" id="UP001187531">
    <property type="component" value="Unassembled WGS sequence"/>
</dbReference>
<feature type="compositionally biased region" description="Low complexity" evidence="4">
    <location>
        <begin position="295"/>
        <end position="312"/>
    </location>
</feature>
<dbReference type="InterPro" id="IPR035979">
    <property type="entry name" value="RBD_domain_sf"/>
</dbReference>
<dbReference type="GO" id="GO:0003729">
    <property type="term" value="F:mRNA binding"/>
    <property type="evidence" value="ECO:0007669"/>
    <property type="project" value="TreeGrafter"/>
</dbReference>
<dbReference type="Gene3D" id="3.30.70.330">
    <property type="match status" value="2"/>
</dbReference>
<feature type="compositionally biased region" description="Basic and acidic residues" evidence="4">
    <location>
        <begin position="263"/>
        <end position="275"/>
    </location>
</feature>
<dbReference type="InterPro" id="IPR012677">
    <property type="entry name" value="Nucleotide-bd_a/b_plait_sf"/>
</dbReference>
<dbReference type="SMART" id="SM00360">
    <property type="entry name" value="RRM"/>
    <property type="match status" value="2"/>
</dbReference>
<evidence type="ECO:0000259" key="6">
    <source>
        <dbReference type="PROSITE" id="PS50158"/>
    </source>
</evidence>
<dbReference type="Pfam" id="PF00076">
    <property type="entry name" value="RRM_1"/>
    <property type="match status" value="2"/>
</dbReference>
<reference evidence="7" key="1">
    <citation type="submission" date="2023-07" db="EMBL/GenBank/DDBJ databases">
        <title>Chromosome-level genome assembly of Artemia franciscana.</title>
        <authorList>
            <person name="Jo E."/>
        </authorList>
    </citation>
    <scope>NUCLEOTIDE SEQUENCE</scope>
    <source>
        <tissue evidence="7">Whole body</tissue>
    </source>
</reference>
<feature type="region of interest" description="Disordered" evidence="4">
    <location>
        <begin position="204"/>
        <end position="249"/>
    </location>
</feature>
<dbReference type="GO" id="GO:0005634">
    <property type="term" value="C:nucleus"/>
    <property type="evidence" value="ECO:0007669"/>
    <property type="project" value="TreeGrafter"/>
</dbReference>
<dbReference type="SMART" id="SM00343">
    <property type="entry name" value="ZnF_C2HC"/>
    <property type="match status" value="1"/>
</dbReference>
<keyword evidence="2" id="KW-0863">Zinc-finger</keyword>
<dbReference type="Gene3D" id="4.10.60.10">
    <property type="entry name" value="Zinc finger, CCHC-type"/>
    <property type="match status" value="1"/>
</dbReference>
<keyword evidence="8" id="KW-1185">Reference proteome</keyword>
<gene>
    <name evidence="7" type="ORF">QYM36_000553</name>
</gene>
<dbReference type="InterPro" id="IPR000504">
    <property type="entry name" value="RRM_dom"/>
</dbReference>
<evidence type="ECO:0000313" key="8">
    <source>
        <dbReference type="Proteomes" id="UP001187531"/>
    </source>
</evidence>
<evidence type="ECO:0000313" key="7">
    <source>
        <dbReference type="EMBL" id="KAK2726135.1"/>
    </source>
</evidence>
<feature type="compositionally biased region" description="Low complexity" evidence="4">
    <location>
        <begin position="206"/>
        <end position="224"/>
    </location>
</feature>
<evidence type="ECO:0000259" key="5">
    <source>
        <dbReference type="PROSITE" id="PS50102"/>
    </source>
</evidence>
<dbReference type="PANTHER" id="PTHR48025:SF26">
    <property type="entry name" value="HETEROGENEOUS NUCLEAR RIBONUCLEOPROTEIN M-RELATED"/>
    <property type="match status" value="1"/>
</dbReference>
<sequence>MPIPNRGKTFKIFLGNLAEGVSNEDVRPLFEKYGEIVECDIVGSFGFVHMRNADEGKAAIADLNGHFIKGKNMRVEASTSRPSNVPSVKIFVGNLPDDVNGSELRELFEKYGTVMECDVLKNFAFVHMEKGEPSNRAIRELNSYNYHGNPLNVQFSTSRVRTKPGMGQSDQCYKCGRSGHWSKECPAERYGGRSSGFRGPGGFGAPPVYGGSPRYGGSSAYGGPPARGPPLRGPPRRMDSPLPLGPAKMYSRRYEDDFYEGGSVDRYRDSYDDYGRPGYGDVGGYPYEPSDSFTSDYPPGGYGGSSFSDYPPVGRSPVSRGR</sequence>
<dbReference type="PROSITE" id="PS50102">
    <property type="entry name" value="RRM"/>
    <property type="match status" value="2"/>
</dbReference>